<proteinExistence type="inferred from homology"/>
<reference evidence="9 10" key="1">
    <citation type="submission" date="2016-08" db="EMBL/GenBank/DDBJ databases">
        <title>Draft genome sequence of Candidatus Piscirickettsia litoralis, from seawater.</title>
        <authorList>
            <person name="Wan X."/>
            <person name="Lee A.J."/>
            <person name="Hou S."/>
            <person name="Donachie S.P."/>
        </authorList>
    </citation>
    <scope>NUCLEOTIDE SEQUENCE [LARGE SCALE GENOMIC DNA]</scope>
    <source>
        <strain evidence="9 10">Y2</strain>
    </source>
</reference>
<keyword evidence="6" id="KW-0862">Zinc</keyword>
<evidence type="ECO:0000256" key="7">
    <source>
        <dbReference type="ARBA" id="ARBA00023049"/>
    </source>
</evidence>
<evidence type="ECO:0000256" key="2">
    <source>
        <dbReference type="ARBA" id="ARBA00022670"/>
    </source>
</evidence>
<dbReference type="InterPro" id="IPR038765">
    <property type="entry name" value="Papain-like_cys_pep_sf"/>
</dbReference>
<dbReference type="EMBL" id="MDTU01000008">
    <property type="protein sequence ID" value="ODN41043.1"/>
    <property type="molecule type" value="Genomic_DNA"/>
</dbReference>
<dbReference type="InterPro" id="IPR051929">
    <property type="entry name" value="VirAsm_ModProt"/>
</dbReference>
<keyword evidence="3" id="KW-0479">Metal-binding</keyword>
<dbReference type="Pfam" id="PF14464">
    <property type="entry name" value="Prok-JAB"/>
    <property type="match status" value="1"/>
</dbReference>
<dbReference type="SUPFAM" id="SSF54001">
    <property type="entry name" value="Cysteine proteinases"/>
    <property type="match status" value="1"/>
</dbReference>
<comment type="caution">
    <text evidence="9">The sequence shown here is derived from an EMBL/GenBank/DDBJ whole genome shotgun (WGS) entry which is preliminary data.</text>
</comment>
<evidence type="ECO:0000256" key="6">
    <source>
        <dbReference type="ARBA" id="ARBA00022833"/>
    </source>
</evidence>
<keyword evidence="4" id="KW-0378">Hydrolase</keyword>
<dbReference type="SUPFAM" id="SSF102712">
    <property type="entry name" value="JAB1/MPN domain"/>
    <property type="match status" value="1"/>
</dbReference>
<comment type="similarity">
    <text evidence="1">Belongs to the peptidase C40 family.</text>
</comment>
<sequence>MQDSKALSLFKAHALAEYPREAVGLIFPDDTFLPCVNLSNTPEVNFTLDPTVLIDVPEDTILMHSHPDSSAEPSVTDMVGQRDTGLLWGIVSLNQNAVMDTVIFGENLMSRELLNRPFIHGVFDCYSLIRDFYMLEMGILLADFPRQSSWWEVAKYDLYDRNFKEAGFIEMDKTGPLLRGDVLLMKVGRTTCINHGAIYLGSDCRLQEDKNNCIQAPDMILHHVCDNLSRREMLSEWQKRVVKVVRYAH</sequence>
<dbReference type="PANTHER" id="PTHR34858">
    <property type="entry name" value="CYSO-CYSTEINE PEPTIDASE"/>
    <property type="match status" value="1"/>
</dbReference>
<protein>
    <recommendedName>
        <fullName evidence="8">NlpC/P60 domain-containing protein</fullName>
    </recommendedName>
</protein>
<evidence type="ECO:0000313" key="9">
    <source>
        <dbReference type="EMBL" id="ODN41043.1"/>
    </source>
</evidence>
<keyword evidence="10" id="KW-1185">Reference proteome</keyword>
<evidence type="ECO:0000256" key="1">
    <source>
        <dbReference type="ARBA" id="ARBA00007074"/>
    </source>
</evidence>
<gene>
    <name evidence="9" type="ORF">BGC07_18615</name>
</gene>
<evidence type="ECO:0000313" key="10">
    <source>
        <dbReference type="Proteomes" id="UP000094329"/>
    </source>
</evidence>
<dbReference type="PANTHER" id="PTHR34858:SF1">
    <property type="entry name" value="CYSO-CYSTEINE PEPTIDASE"/>
    <property type="match status" value="1"/>
</dbReference>
<keyword evidence="7" id="KW-0482">Metalloprotease</keyword>
<dbReference type="InterPro" id="IPR028090">
    <property type="entry name" value="JAB_dom_prok"/>
</dbReference>
<keyword evidence="2" id="KW-0645">Protease</keyword>
<dbReference type="PROSITE" id="PS51935">
    <property type="entry name" value="NLPC_P60"/>
    <property type="match status" value="1"/>
</dbReference>
<evidence type="ECO:0000256" key="3">
    <source>
        <dbReference type="ARBA" id="ARBA00022723"/>
    </source>
</evidence>
<keyword evidence="5" id="KW-0788">Thiol protease</keyword>
<evidence type="ECO:0000256" key="5">
    <source>
        <dbReference type="ARBA" id="ARBA00022807"/>
    </source>
</evidence>
<dbReference type="Gene3D" id="3.40.140.10">
    <property type="entry name" value="Cytidine Deaminase, domain 2"/>
    <property type="match status" value="1"/>
</dbReference>
<dbReference type="InterPro" id="IPR000064">
    <property type="entry name" value="NLP_P60_dom"/>
</dbReference>
<evidence type="ECO:0000259" key="8">
    <source>
        <dbReference type="PROSITE" id="PS51935"/>
    </source>
</evidence>
<dbReference type="Gene3D" id="3.90.1720.10">
    <property type="entry name" value="endopeptidase domain like (from Nostoc punctiforme)"/>
    <property type="match status" value="1"/>
</dbReference>
<evidence type="ECO:0000256" key="4">
    <source>
        <dbReference type="ARBA" id="ARBA00022801"/>
    </source>
</evidence>
<dbReference type="Proteomes" id="UP000094329">
    <property type="component" value="Unassembled WGS sequence"/>
</dbReference>
<dbReference type="Pfam" id="PF00877">
    <property type="entry name" value="NLPC_P60"/>
    <property type="match status" value="1"/>
</dbReference>
<accession>A0ABX2ZXU1</accession>
<feature type="domain" description="NlpC/P60" evidence="8">
    <location>
        <begin position="68"/>
        <end position="248"/>
    </location>
</feature>
<organism evidence="9 10">
    <name type="scientific">Piscirickettsia litoralis</name>
    <dbReference type="NCBI Taxonomy" id="1891921"/>
    <lineage>
        <taxon>Bacteria</taxon>
        <taxon>Pseudomonadati</taxon>
        <taxon>Pseudomonadota</taxon>
        <taxon>Gammaproteobacteria</taxon>
        <taxon>Thiotrichales</taxon>
        <taxon>Piscirickettsiaceae</taxon>
        <taxon>Piscirickettsia</taxon>
    </lineage>
</organism>
<name>A0ABX2ZXU1_9GAMM</name>